<organism evidence="3 4">
    <name type="scientific">Ascosphaera apis ARSEF 7405</name>
    <dbReference type="NCBI Taxonomy" id="392613"/>
    <lineage>
        <taxon>Eukaryota</taxon>
        <taxon>Fungi</taxon>
        <taxon>Dikarya</taxon>
        <taxon>Ascomycota</taxon>
        <taxon>Pezizomycotina</taxon>
        <taxon>Eurotiomycetes</taxon>
        <taxon>Eurotiomycetidae</taxon>
        <taxon>Onygenales</taxon>
        <taxon>Ascosphaeraceae</taxon>
        <taxon>Ascosphaera</taxon>
    </lineage>
</organism>
<protein>
    <submittedName>
        <fullName evidence="3">SET domain protein</fullName>
    </submittedName>
</protein>
<dbReference type="PROSITE" id="PS50280">
    <property type="entry name" value="SET"/>
    <property type="match status" value="1"/>
</dbReference>
<feature type="compositionally biased region" description="Basic and acidic residues" evidence="1">
    <location>
        <begin position="18"/>
        <end position="29"/>
    </location>
</feature>
<dbReference type="PANTHER" id="PTHR47332">
    <property type="entry name" value="SET DOMAIN-CONTAINING PROTEIN 5"/>
    <property type="match status" value="1"/>
</dbReference>
<dbReference type="SUPFAM" id="SSF82199">
    <property type="entry name" value="SET domain"/>
    <property type="match status" value="1"/>
</dbReference>
<feature type="region of interest" description="Disordered" evidence="1">
    <location>
        <begin position="120"/>
        <end position="140"/>
    </location>
</feature>
<reference evidence="3 4" key="1">
    <citation type="journal article" date="2016" name="Genome Biol. Evol.">
        <title>Divergent and convergent evolution of fungal pathogenicity.</title>
        <authorList>
            <person name="Shang Y."/>
            <person name="Xiao G."/>
            <person name="Zheng P."/>
            <person name="Cen K."/>
            <person name="Zhan S."/>
            <person name="Wang C."/>
        </authorList>
    </citation>
    <scope>NUCLEOTIDE SEQUENCE [LARGE SCALE GENOMIC DNA]</scope>
    <source>
        <strain evidence="3 4">ARSEF 7405</strain>
    </source>
</reference>
<dbReference type="EMBL" id="AZGZ01000005">
    <property type="protein sequence ID" value="KZZ95008.1"/>
    <property type="molecule type" value="Genomic_DNA"/>
</dbReference>
<feature type="region of interest" description="Disordered" evidence="1">
    <location>
        <begin position="724"/>
        <end position="769"/>
    </location>
</feature>
<dbReference type="OrthoDB" id="265717at2759"/>
<feature type="domain" description="SET" evidence="2">
    <location>
        <begin position="271"/>
        <end position="489"/>
    </location>
</feature>
<dbReference type="InterPro" id="IPR001214">
    <property type="entry name" value="SET_dom"/>
</dbReference>
<feature type="compositionally biased region" description="Acidic residues" evidence="1">
    <location>
        <begin position="37"/>
        <end position="66"/>
    </location>
</feature>
<evidence type="ECO:0000259" key="2">
    <source>
        <dbReference type="PROSITE" id="PS50280"/>
    </source>
</evidence>
<feature type="compositionally biased region" description="Acidic residues" evidence="1">
    <location>
        <begin position="731"/>
        <end position="746"/>
    </location>
</feature>
<name>A0A168B9Y6_9EURO</name>
<feature type="region of interest" description="Disordered" evidence="1">
    <location>
        <begin position="1"/>
        <end position="100"/>
    </location>
</feature>
<comment type="caution">
    <text evidence="3">The sequence shown here is derived from an EMBL/GenBank/DDBJ whole genome shotgun (WGS) entry which is preliminary data.</text>
</comment>
<dbReference type="AlphaFoldDB" id="A0A168B9Y6"/>
<dbReference type="PANTHER" id="PTHR47332:SF4">
    <property type="entry name" value="SET DOMAIN-CONTAINING PROTEIN 5"/>
    <property type="match status" value="1"/>
</dbReference>
<evidence type="ECO:0000313" key="4">
    <source>
        <dbReference type="Proteomes" id="UP000242877"/>
    </source>
</evidence>
<evidence type="ECO:0000313" key="3">
    <source>
        <dbReference type="EMBL" id="KZZ95008.1"/>
    </source>
</evidence>
<sequence>MESMFRKAREMLVGSSGSKDKDDDKKDSSSDGWNTGDAEDESEESEEDDEDEDEGGDDDKDEDEGDGQGKKESKSEPPKSKSHKSPGAASAADREAQRMRALQKEWRAMGKEMLDRIKEARGSNRKGSGSGTTQGVSDPTELDAHVCSKCENKDSLGQFECALWTSGIYRKDDPNQFRDREGLYNRFQEETVPAERRFLALIAKKFNNADIPGNWLPGVGVGITEDDWMNIGDNKLRTGGGEPARLAALAESRSLLTPVKSKAGPNLFALPPFNIEYINEDKGYGWVARRFIPRGEEMWREAAYTYPSLRDEDGTPVDWEEDVDFVLSQMYDKDRKHFLILPPHPQEYDLISGAKLGKLTRIFNRWSIGCEADESGGTARFYAPAIGFLNHSCIPNAQQSLGLSPIIPSDEQTQEMAAQFLAAAKEDREQRKKGKGNEGDLRSEYGEDDIDEEEIKRQAQEAASLPQLTIFIHATRDIDPGMEITVQYMTSLSVKESRNEILLNNFGFQCACHLCMSDRTEYETIMGALDNAQALRRTKAARKEPVKCIQECSGSLWSLLSMDMFDIRYPRLLEETADMLAMHTDRGRAFFFYMMAERIYQSIENLKAPDVERTRMKTDALFARKGKSKRGLSSVEDSLLLYLNEDYIMELLLLLGVKNNKYHRLPTYRKHHRWLKTFDREKYIHERTQMELDMVAEWTETWMETRLQYLWKHKTLKGVRNYERKRRDGASMEDAEAEMLEEEGEEAAGGKGQAQKRKKRAKRKGRRKR</sequence>
<dbReference type="Gene3D" id="2.170.270.10">
    <property type="entry name" value="SET domain"/>
    <property type="match status" value="1"/>
</dbReference>
<keyword evidence="4" id="KW-1185">Reference proteome</keyword>
<feature type="compositionally biased region" description="Basic and acidic residues" evidence="1">
    <location>
        <begin position="67"/>
        <end position="79"/>
    </location>
</feature>
<feature type="compositionally biased region" description="Polar residues" evidence="1">
    <location>
        <begin position="125"/>
        <end position="137"/>
    </location>
</feature>
<feature type="region of interest" description="Disordered" evidence="1">
    <location>
        <begin position="424"/>
        <end position="447"/>
    </location>
</feature>
<gene>
    <name evidence="3" type="ORF">AAP_01496</name>
</gene>
<dbReference type="InterPro" id="IPR046341">
    <property type="entry name" value="SET_dom_sf"/>
</dbReference>
<accession>A0A168B9Y6</accession>
<dbReference type="Proteomes" id="UP000242877">
    <property type="component" value="Unassembled WGS sequence"/>
</dbReference>
<evidence type="ECO:0000256" key="1">
    <source>
        <dbReference type="SAM" id="MobiDB-lite"/>
    </source>
</evidence>
<dbReference type="InterPro" id="IPR053185">
    <property type="entry name" value="SET_domain_protein"/>
</dbReference>
<feature type="compositionally biased region" description="Basic residues" evidence="1">
    <location>
        <begin position="754"/>
        <end position="769"/>
    </location>
</feature>
<feature type="compositionally biased region" description="Basic and acidic residues" evidence="1">
    <location>
        <begin position="424"/>
        <end position="445"/>
    </location>
</feature>
<feature type="compositionally biased region" description="Basic and acidic residues" evidence="1">
    <location>
        <begin position="1"/>
        <end position="10"/>
    </location>
</feature>
<dbReference type="VEuPathDB" id="FungiDB:AAP_01496"/>
<proteinExistence type="predicted"/>